<protein>
    <submittedName>
        <fullName evidence="2">Putative secreted protein</fullName>
    </submittedName>
</protein>
<evidence type="ECO:0000256" key="1">
    <source>
        <dbReference type="SAM" id="SignalP"/>
    </source>
</evidence>
<organism evidence="2">
    <name type="scientific">Amblyomma americanum</name>
    <name type="common">Lone star tick</name>
    <dbReference type="NCBI Taxonomy" id="6943"/>
    <lineage>
        <taxon>Eukaryota</taxon>
        <taxon>Metazoa</taxon>
        <taxon>Ecdysozoa</taxon>
        <taxon>Arthropoda</taxon>
        <taxon>Chelicerata</taxon>
        <taxon>Arachnida</taxon>
        <taxon>Acari</taxon>
        <taxon>Parasitiformes</taxon>
        <taxon>Ixodida</taxon>
        <taxon>Ixodoidea</taxon>
        <taxon>Ixodidae</taxon>
        <taxon>Amblyomminae</taxon>
        <taxon>Amblyomma</taxon>
    </lineage>
</organism>
<reference evidence="2" key="1">
    <citation type="journal article" date="2015" name="PLoS ONE">
        <title>An Insight into the Sialome of the Lone Star Tick, Amblyomma americanum, with a Glimpse on Its Time Dependent Gene Expression.</title>
        <authorList>
            <person name="Karim S."/>
            <person name="Ribeiro J.M."/>
        </authorList>
    </citation>
    <scope>NUCLEOTIDE SEQUENCE</scope>
    <source>
        <tissue evidence="2">Salivary gland</tissue>
    </source>
</reference>
<accession>A0A0C9R5X3</accession>
<dbReference type="Gene3D" id="2.40.128.20">
    <property type="match status" value="1"/>
</dbReference>
<evidence type="ECO:0000313" key="2">
    <source>
        <dbReference type="EMBL" id="JAG92385.1"/>
    </source>
</evidence>
<sequence>MNWLLTSFLVSVELSLSTYAQKASVSILSETEEVYKHEDPSEVLGANETVHLLQTSYYWNLYATRCMKSRFGKVLGKSFVRSVEYWGLDTSSHAPKFRKFVMILKLTIHNNGRHQPFLHVERLDKRDRMMRFIYWTRRQDGLTAPKSAVTSTATYSLFRQNVVSRTRHEATALSLKTCQY</sequence>
<name>A0A0C9R5X3_AMBAM</name>
<dbReference type="AlphaFoldDB" id="A0A0C9R5X3"/>
<proteinExistence type="evidence at transcript level"/>
<dbReference type="InterPro" id="IPR012674">
    <property type="entry name" value="Calycin"/>
</dbReference>
<feature type="chain" id="PRO_5002211777" evidence="1">
    <location>
        <begin position="21"/>
        <end position="180"/>
    </location>
</feature>
<dbReference type="EMBL" id="GBZX01000355">
    <property type="protein sequence ID" value="JAG92385.1"/>
    <property type="molecule type" value="mRNA"/>
</dbReference>
<keyword evidence="1" id="KW-0732">Signal</keyword>
<feature type="signal peptide" evidence="1">
    <location>
        <begin position="1"/>
        <end position="20"/>
    </location>
</feature>